<proteinExistence type="predicted"/>
<accession>A0ABC8LZH4</accession>
<dbReference type="InterPro" id="IPR006573">
    <property type="entry name" value="NHR_dom"/>
</dbReference>
<sequence>MRHQVRLVVGDWERGAQGAWRFNVDKTMVRGDVELKENESFISLLGMVREKFNVDYLYGVNAHVLLTYHYPDLETEPEDYSAPPIEINEDEDVAVFMAVRVDNVWQEMYVTLGGQDVYNYRRQRNVEDGITAAEQPLPASGLVSIEGDVCDIGWTGCLQLPEAEEC</sequence>
<reference evidence="2 3" key="1">
    <citation type="submission" date="2022-03" db="EMBL/GenBank/DDBJ databases">
        <authorList>
            <person name="Macdonald S."/>
            <person name="Ahmed S."/>
            <person name="Newling K."/>
        </authorList>
    </citation>
    <scope>NUCLEOTIDE SEQUENCE [LARGE SCALE GENOMIC DNA]</scope>
</reference>
<feature type="domain" description="NHR" evidence="1">
    <location>
        <begin position="98"/>
        <end position="166"/>
    </location>
</feature>
<dbReference type="Proteomes" id="UP001642260">
    <property type="component" value="Unassembled WGS sequence"/>
</dbReference>
<dbReference type="EMBL" id="CAKOAT010827376">
    <property type="protein sequence ID" value="CAH8389229.1"/>
    <property type="molecule type" value="Genomic_DNA"/>
</dbReference>
<protein>
    <recommendedName>
        <fullName evidence="1">NHR domain-containing protein</fullName>
    </recommendedName>
</protein>
<gene>
    <name evidence="2" type="ORF">ERUC_LOCUS41712</name>
</gene>
<evidence type="ECO:0000259" key="1">
    <source>
        <dbReference type="PROSITE" id="PS51065"/>
    </source>
</evidence>
<evidence type="ECO:0000313" key="2">
    <source>
        <dbReference type="EMBL" id="CAH8389229.1"/>
    </source>
</evidence>
<comment type="caution">
    <text evidence="2">The sequence shown here is derived from an EMBL/GenBank/DDBJ whole genome shotgun (WGS) entry which is preliminary data.</text>
</comment>
<dbReference type="AlphaFoldDB" id="A0ABC8LZH4"/>
<organism evidence="2 3">
    <name type="scientific">Eruca vesicaria subsp. sativa</name>
    <name type="common">Garden rocket</name>
    <name type="synonym">Eruca sativa</name>
    <dbReference type="NCBI Taxonomy" id="29727"/>
    <lineage>
        <taxon>Eukaryota</taxon>
        <taxon>Viridiplantae</taxon>
        <taxon>Streptophyta</taxon>
        <taxon>Embryophyta</taxon>
        <taxon>Tracheophyta</taxon>
        <taxon>Spermatophyta</taxon>
        <taxon>Magnoliopsida</taxon>
        <taxon>eudicotyledons</taxon>
        <taxon>Gunneridae</taxon>
        <taxon>Pentapetalae</taxon>
        <taxon>rosids</taxon>
        <taxon>malvids</taxon>
        <taxon>Brassicales</taxon>
        <taxon>Brassicaceae</taxon>
        <taxon>Brassiceae</taxon>
        <taxon>Eruca</taxon>
    </lineage>
</organism>
<dbReference type="PROSITE" id="PS51065">
    <property type="entry name" value="NHR"/>
    <property type="match status" value="1"/>
</dbReference>
<evidence type="ECO:0000313" key="3">
    <source>
        <dbReference type="Proteomes" id="UP001642260"/>
    </source>
</evidence>
<name>A0ABC8LZH4_ERUVS</name>
<keyword evidence="3" id="KW-1185">Reference proteome</keyword>